<keyword evidence="1" id="KW-0732">Signal</keyword>
<dbReference type="Proteomes" id="UP000267251">
    <property type="component" value="Unassembled WGS sequence"/>
</dbReference>
<accession>A0A4P9Y8H5</accession>
<evidence type="ECO:0008006" key="4">
    <source>
        <dbReference type="Google" id="ProtNLM"/>
    </source>
</evidence>
<organism evidence="2 3">
    <name type="scientific">Piptocephalis cylindrospora</name>
    <dbReference type="NCBI Taxonomy" id="1907219"/>
    <lineage>
        <taxon>Eukaryota</taxon>
        <taxon>Fungi</taxon>
        <taxon>Fungi incertae sedis</taxon>
        <taxon>Zoopagomycota</taxon>
        <taxon>Zoopagomycotina</taxon>
        <taxon>Zoopagomycetes</taxon>
        <taxon>Zoopagales</taxon>
        <taxon>Piptocephalidaceae</taxon>
        <taxon>Piptocephalis</taxon>
    </lineage>
</organism>
<protein>
    <recommendedName>
        <fullName evidence="4">Chitin-binding type-4 domain-containing protein</fullName>
    </recommendedName>
</protein>
<keyword evidence="3" id="KW-1185">Reference proteome</keyword>
<dbReference type="PANTHER" id="PTHR36182:SF1">
    <property type="entry name" value="PROTEIN, PUTATIVE (AFU_ORTHOLOGUE AFUA_6G10930)-RELATED"/>
    <property type="match status" value="1"/>
</dbReference>
<dbReference type="EMBL" id="KZ987739">
    <property type="protein sequence ID" value="RKP15335.1"/>
    <property type="molecule type" value="Genomic_DNA"/>
</dbReference>
<evidence type="ECO:0000313" key="2">
    <source>
        <dbReference type="EMBL" id="RKP15335.1"/>
    </source>
</evidence>
<evidence type="ECO:0000313" key="3">
    <source>
        <dbReference type="Proteomes" id="UP000267251"/>
    </source>
</evidence>
<feature type="signal peptide" evidence="1">
    <location>
        <begin position="1"/>
        <end position="20"/>
    </location>
</feature>
<evidence type="ECO:0000256" key="1">
    <source>
        <dbReference type="SAM" id="SignalP"/>
    </source>
</evidence>
<dbReference type="PANTHER" id="PTHR36182">
    <property type="entry name" value="PROTEIN, PUTATIVE (AFU_ORTHOLOGUE AFUA_6G10930)-RELATED"/>
    <property type="match status" value="1"/>
</dbReference>
<feature type="chain" id="PRO_5020456016" description="Chitin-binding type-4 domain-containing protein" evidence="1">
    <location>
        <begin position="21"/>
        <end position="222"/>
    </location>
</feature>
<name>A0A4P9Y8H5_9FUNG</name>
<dbReference type="OrthoDB" id="2342176at2759"/>
<sequence length="222" mass="23848">MRTTLFSILGLGLLASTGYSHMYEAFPYPRGSPDNPKLSVDQKDVNIHTPATSVCRGHPAADVTYNLKAGETLNVKVKGPSSAPPSAWATHKGGHCQWGISYDDGKTVAVFHRQDNTCGVQDDGKFDTVRTDYAVPIPKDLVNSEHAVFVWSWAAAQGGPHEMFQSCVDVSISGGKDGGSYTGDNLVYRNFPGAPDLAHWNGGVDPNFGDFTKDIHPVTVSP</sequence>
<proteinExistence type="predicted"/>
<reference evidence="3" key="1">
    <citation type="journal article" date="2018" name="Nat. Microbiol.">
        <title>Leveraging single-cell genomics to expand the fungal tree of life.</title>
        <authorList>
            <person name="Ahrendt S.R."/>
            <person name="Quandt C.A."/>
            <person name="Ciobanu D."/>
            <person name="Clum A."/>
            <person name="Salamov A."/>
            <person name="Andreopoulos B."/>
            <person name="Cheng J.F."/>
            <person name="Woyke T."/>
            <person name="Pelin A."/>
            <person name="Henrissat B."/>
            <person name="Reynolds N.K."/>
            <person name="Benny G.L."/>
            <person name="Smith M.E."/>
            <person name="James T.Y."/>
            <person name="Grigoriev I.V."/>
        </authorList>
    </citation>
    <scope>NUCLEOTIDE SEQUENCE [LARGE SCALE GENOMIC DNA]</scope>
</reference>
<dbReference type="Gene3D" id="2.70.50.70">
    <property type="match status" value="1"/>
</dbReference>
<dbReference type="AlphaFoldDB" id="A0A4P9Y8H5"/>
<gene>
    <name evidence="2" type="ORF">BJ684DRAFT_14406</name>
</gene>